<dbReference type="InterPro" id="IPR013766">
    <property type="entry name" value="Thioredoxin_domain"/>
</dbReference>
<evidence type="ECO:0000313" key="7">
    <source>
        <dbReference type="Proteomes" id="UP000190150"/>
    </source>
</evidence>
<evidence type="ECO:0000256" key="4">
    <source>
        <dbReference type="ARBA" id="ARBA00023284"/>
    </source>
</evidence>
<dbReference type="PROSITE" id="PS51352">
    <property type="entry name" value="THIOREDOXIN_2"/>
    <property type="match status" value="1"/>
</dbReference>
<dbReference type="GO" id="GO:0017004">
    <property type="term" value="P:cytochrome complex assembly"/>
    <property type="evidence" value="ECO:0007669"/>
    <property type="project" value="UniProtKB-KW"/>
</dbReference>
<dbReference type="RefSeq" id="WP_079641541.1">
    <property type="nucleotide sequence ID" value="NZ_FUZF01000002.1"/>
</dbReference>
<keyword evidence="4" id="KW-0676">Redox-active center</keyword>
<comment type="subcellular location">
    <subcellularLocation>
        <location evidence="1">Cell envelope</location>
    </subcellularLocation>
</comment>
<organism evidence="6 7">
    <name type="scientific">Sphingobacterium nematocida</name>
    <dbReference type="NCBI Taxonomy" id="1513896"/>
    <lineage>
        <taxon>Bacteria</taxon>
        <taxon>Pseudomonadati</taxon>
        <taxon>Bacteroidota</taxon>
        <taxon>Sphingobacteriia</taxon>
        <taxon>Sphingobacteriales</taxon>
        <taxon>Sphingobacteriaceae</taxon>
        <taxon>Sphingobacterium</taxon>
    </lineage>
</organism>
<sequence>MIYKRILLIVSISTLFINITSGQNTNKLDVGDTAPEIRFSKWIKGAQFQTFDPQKVYVMEFWATWCGPCKAAMPHLTELQKQYHGKVTFVGVNVWEKVQKDESYETVVPAVEKFVKANDTNMGYTVIVDDKEQYMGNNWLKAAGQNGIPASFVVKDGRIVWVGHPSGLDSIVPKVLDGSFDSKAFKIEADKAAQKEREFMEAQMALFNPIQEALLAKDFEKAFVLMDKLAADKPDFKKIMDLTKFKTLLTEVDENKAIEFAKKSIISDDLSSAIILGEIYKVDGLASATYLWAADNFDDIEKITNPLVADAVATCYAKANHFEKAIKSQTKAIEIAENALNESTMAGTVTKDTLDEYKNKLEVYKQGKSK</sequence>
<keyword evidence="6" id="KW-0413">Isomerase</keyword>
<reference evidence="7" key="1">
    <citation type="submission" date="2017-02" db="EMBL/GenBank/DDBJ databases">
        <authorList>
            <person name="Varghese N."/>
            <person name="Submissions S."/>
        </authorList>
    </citation>
    <scope>NUCLEOTIDE SEQUENCE [LARGE SCALE GENOMIC DNA]</scope>
    <source>
        <strain evidence="7">DSM 24091</strain>
    </source>
</reference>
<evidence type="ECO:0000256" key="2">
    <source>
        <dbReference type="ARBA" id="ARBA00022748"/>
    </source>
</evidence>
<dbReference type="OrthoDB" id="9802923at2"/>
<dbReference type="InterPro" id="IPR036249">
    <property type="entry name" value="Thioredoxin-like_sf"/>
</dbReference>
<accession>A0A1T5BRN6</accession>
<dbReference type="AlphaFoldDB" id="A0A1T5BRN6"/>
<evidence type="ECO:0000256" key="3">
    <source>
        <dbReference type="ARBA" id="ARBA00023157"/>
    </source>
</evidence>
<dbReference type="SUPFAM" id="SSF52833">
    <property type="entry name" value="Thioredoxin-like"/>
    <property type="match status" value="1"/>
</dbReference>
<dbReference type="SUPFAM" id="SSF81901">
    <property type="entry name" value="HCP-like"/>
    <property type="match status" value="1"/>
</dbReference>
<dbReference type="GO" id="GO:0016853">
    <property type="term" value="F:isomerase activity"/>
    <property type="evidence" value="ECO:0007669"/>
    <property type="project" value="UniProtKB-KW"/>
</dbReference>
<gene>
    <name evidence="6" type="ORF">SAMN05660841_00878</name>
</gene>
<dbReference type="GO" id="GO:0030313">
    <property type="term" value="C:cell envelope"/>
    <property type="evidence" value="ECO:0007669"/>
    <property type="project" value="UniProtKB-SubCell"/>
</dbReference>
<keyword evidence="2" id="KW-0201">Cytochrome c-type biogenesis</keyword>
<dbReference type="PANTHER" id="PTHR42852:SF6">
    <property type="entry name" value="THIOL:DISULFIDE INTERCHANGE PROTEIN DSBE"/>
    <property type="match status" value="1"/>
</dbReference>
<dbReference type="EMBL" id="FUZF01000002">
    <property type="protein sequence ID" value="SKB49500.1"/>
    <property type="molecule type" value="Genomic_DNA"/>
</dbReference>
<dbReference type="InterPro" id="IPR050553">
    <property type="entry name" value="Thioredoxin_ResA/DsbE_sf"/>
</dbReference>
<dbReference type="STRING" id="1513896.SAMN05660841_00878"/>
<dbReference type="CDD" id="cd02966">
    <property type="entry name" value="TlpA_like_family"/>
    <property type="match status" value="1"/>
</dbReference>
<keyword evidence="7" id="KW-1185">Reference proteome</keyword>
<keyword evidence="3" id="KW-1015">Disulfide bond</keyword>
<dbReference type="Pfam" id="PF00085">
    <property type="entry name" value="Thioredoxin"/>
    <property type="match status" value="1"/>
</dbReference>
<dbReference type="Proteomes" id="UP000190150">
    <property type="component" value="Unassembled WGS sequence"/>
</dbReference>
<proteinExistence type="predicted"/>
<dbReference type="PANTHER" id="PTHR42852">
    <property type="entry name" value="THIOL:DISULFIDE INTERCHANGE PROTEIN DSBE"/>
    <property type="match status" value="1"/>
</dbReference>
<evidence type="ECO:0000313" key="6">
    <source>
        <dbReference type="EMBL" id="SKB49500.1"/>
    </source>
</evidence>
<name>A0A1T5BRN6_9SPHI</name>
<evidence type="ECO:0000259" key="5">
    <source>
        <dbReference type="PROSITE" id="PS51352"/>
    </source>
</evidence>
<dbReference type="Gene3D" id="3.40.30.10">
    <property type="entry name" value="Glutaredoxin"/>
    <property type="match status" value="1"/>
</dbReference>
<feature type="domain" description="Thioredoxin" evidence="5">
    <location>
        <begin position="28"/>
        <end position="195"/>
    </location>
</feature>
<evidence type="ECO:0000256" key="1">
    <source>
        <dbReference type="ARBA" id="ARBA00004196"/>
    </source>
</evidence>
<protein>
    <submittedName>
        <fullName evidence="6">Thiol-disulfide isomerase or thioredoxin</fullName>
    </submittedName>
</protein>